<dbReference type="InterPro" id="IPR050839">
    <property type="entry name" value="Rho-assoc_Ser/Thr_Kinase"/>
</dbReference>
<dbReference type="GO" id="GO:0005524">
    <property type="term" value="F:ATP binding"/>
    <property type="evidence" value="ECO:0007669"/>
    <property type="project" value="UniProtKB-UniRule"/>
</dbReference>
<feature type="domain" description="AGC-kinase C-terminal" evidence="20">
    <location>
        <begin position="347"/>
        <end position="422"/>
    </location>
</feature>
<dbReference type="InterPro" id="IPR002219">
    <property type="entry name" value="PKC_DAG/PE"/>
</dbReference>
<feature type="region of interest" description="Disordered" evidence="16">
    <location>
        <begin position="1247"/>
        <end position="1295"/>
    </location>
</feature>
<dbReference type="PROSITE" id="PS51285">
    <property type="entry name" value="AGC_KINASE_CTER"/>
    <property type="match status" value="1"/>
</dbReference>
<dbReference type="InterPro" id="IPR011009">
    <property type="entry name" value="Kinase-like_dom_sf"/>
</dbReference>
<evidence type="ECO:0000313" key="22">
    <source>
        <dbReference type="EnsemblMetazoa" id="LLOJ001934-PA"/>
    </source>
</evidence>
<proteinExistence type="predicted"/>
<feature type="domain" description="CNH" evidence="19">
    <location>
        <begin position="1401"/>
        <end position="1700"/>
    </location>
</feature>
<dbReference type="SMART" id="SM00036">
    <property type="entry name" value="CNH"/>
    <property type="match status" value="1"/>
</dbReference>
<dbReference type="PROSITE" id="PS50081">
    <property type="entry name" value="ZF_DAG_PE_2"/>
    <property type="match status" value="1"/>
</dbReference>
<dbReference type="PANTHER" id="PTHR22988">
    <property type="entry name" value="MYOTONIC DYSTROPHY S/T KINASE-RELATED"/>
    <property type="match status" value="1"/>
</dbReference>
<dbReference type="PROSITE" id="PS50011">
    <property type="entry name" value="PROTEIN_KINASE_DOM"/>
    <property type="match status" value="1"/>
</dbReference>
<feature type="coiled-coil region" evidence="15">
    <location>
        <begin position="484"/>
        <end position="511"/>
    </location>
</feature>
<dbReference type="SMART" id="SM00109">
    <property type="entry name" value="C1"/>
    <property type="match status" value="1"/>
</dbReference>
<evidence type="ECO:0000256" key="13">
    <source>
        <dbReference type="ARBA" id="ARBA00048679"/>
    </source>
</evidence>
<comment type="catalytic activity">
    <reaction evidence="13">
        <text>L-seryl-[protein] + ATP = O-phospho-L-seryl-[protein] + ADP + H(+)</text>
        <dbReference type="Rhea" id="RHEA:17989"/>
        <dbReference type="Rhea" id="RHEA-COMP:9863"/>
        <dbReference type="Rhea" id="RHEA-COMP:11604"/>
        <dbReference type="ChEBI" id="CHEBI:15378"/>
        <dbReference type="ChEBI" id="CHEBI:29999"/>
        <dbReference type="ChEBI" id="CHEBI:30616"/>
        <dbReference type="ChEBI" id="CHEBI:83421"/>
        <dbReference type="ChEBI" id="CHEBI:456216"/>
        <dbReference type="EC" id="2.7.11.1"/>
    </reaction>
</comment>
<evidence type="ECO:0000256" key="16">
    <source>
        <dbReference type="SAM" id="MobiDB-lite"/>
    </source>
</evidence>
<evidence type="ECO:0000256" key="15">
    <source>
        <dbReference type="SAM" id="Coils"/>
    </source>
</evidence>
<dbReference type="PANTHER" id="PTHR22988:SF71">
    <property type="entry name" value="CITRON RHO-INTERACTING KINASE"/>
    <property type="match status" value="1"/>
</dbReference>
<dbReference type="GO" id="GO:0004674">
    <property type="term" value="F:protein serine/threonine kinase activity"/>
    <property type="evidence" value="ECO:0007669"/>
    <property type="project" value="UniProtKB-KW"/>
</dbReference>
<dbReference type="InterPro" id="IPR017441">
    <property type="entry name" value="Protein_kinase_ATP_BS"/>
</dbReference>
<feature type="domain" description="Protein kinase" evidence="17">
    <location>
        <begin position="79"/>
        <end position="346"/>
    </location>
</feature>
<dbReference type="InterPro" id="IPR000961">
    <property type="entry name" value="AGC-kinase_C"/>
</dbReference>
<dbReference type="Pfam" id="PF00069">
    <property type="entry name" value="Pkinase"/>
    <property type="match status" value="1"/>
</dbReference>
<dbReference type="VEuPathDB" id="VectorBase:LLONM1_001553"/>
<feature type="coiled-coil region" evidence="15">
    <location>
        <begin position="549"/>
        <end position="780"/>
    </location>
</feature>
<dbReference type="SUPFAM" id="SSF57889">
    <property type="entry name" value="Cysteine-rich domain"/>
    <property type="match status" value="1"/>
</dbReference>
<evidence type="ECO:0000259" key="19">
    <source>
        <dbReference type="PROSITE" id="PS50219"/>
    </source>
</evidence>
<evidence type="ECO:0000256" key="10">
    <source>
        <dbReference type="ARBA" id="ARBA00022840"/>
    </source>
</evidence>
<keyword evidence="2" id="KW-0723">Serine/threonine-protein kinase</keyword>
<keyword evidence="4" id="KW-0808">Transferase</keyword>
<keyword evidence="6 14" id="KW-0547">Nucleotide-binding</keyword>
<keyword evidence="9" id="KW-0862">Zinc</keyword>
<dbReference type="SUPFAM" id="SSF57997">
    <property type="entry name" value="Tropomyosin"/>
    <property type="match status" value="1"/>
</dbReference>
<reference evidence="23" key="1">
    <citation type="submission" date="2012-05" db="EMBL/GenBank/DDBJ databases">
        <title>Whole Genome Assembly of Lutzomyia longipalpis.</title>
        <authorList>
            <person name="Richards S."/>
            <person name="Qu C."/>
            <person name="Dillon R."/>
            <person name="Worley K."/>
            <person name="Scherer S."/>
            <person name="Batterton M."/>
            <person name="Taylor A."/>
            <person name="Hawes A."/>
            <person name="Hernandez B."/>
            <person name="Kovar C."/>
            <person name="Mandapat C."/>
            <person name="Pham C."/>
            <person name="Qu C."/>
            <person name="Jing C."/>
            <person name="Bess C."/>
            <person name="Bandaranaike D."/>
            <person name="Ngo D."/>
            <person name="Ongeri F."/>
            <person name="Arias F."/>
            <person name="Lara F."/>
            <person name="Weissenberger G."/>
            <person name="Kamau G."/>
            <person name="Han H."/>
            <person name="Shen H."/>
            <person name="Dinh H."/>
            <person name="Khalil I."/>
            <person name="Jones J."/>
            <person name="Shafer J."/>
            <person name="Jayaseelan J."/>
            <person name="Quiroz J."/>
            <person name="Blankenburg K."/>
            <person name="Nguyen L."/>
            <person name="Jackson L."/>
            <person name="Francisco L."/>
            <person name="Tang L.-Y."/>
            <person name="Pu L.-L."/>
            <person name="Perales L."/>
            <person name="Lorensuhewa L."/>
            <person name="Munidasa M."/>
            <person name="Coyle M."/>
            <person name="Taylor M."/>
            <person name="Puazo M."/>
            <person name="Firestine M."/>
            <person name="Scheel M."/>
            <person name="Javaid M."/>
            <person name="Wang M."/>
            <person name="Li M."/>
            <person name="Tabassum N."/>
            <person name="Saada N."/>
            <person name="Osuji N."/>
            <person name="Aqrawi P."/>
            <person name="Fu Q."/>
            <person name="Thornton R."/>
            <person name="Raj R."/>
            <person name="Goodspeed R."/>
            <person name="Mata R."/>
            <person name="Najjar R."/>
            <person name="Gubbala S."/>
            <person name="Lee S."/>
            <person name="Denson S."/>
            <person name="Patil S."/>
            <person name="Macmil S."/>
            <person name="Qi S."/>
            <person name="Matskevitch T."/>
            <person name="Palculict T."/>
            <person name="Mathew T."/>
            <person name="Vee V."/>
            <person name="Velamala V."/>
            <person name="Korchina V."/>
            <person name="Cai W."/>
            <person name="Liu W."/>
            <person name="Dai W."/>
            <person name="Zou X."/>
            <person name="Zhu Y."/>
            <person name="Zhang Y."/>
            <person name="Wu Y.-Q."/>
            <person name="Xin Y."/>
            <person name="Nazarath L."/>
            <person name="Kovar C."/>
            <person name="Han Y."/>
            <person name="Muzny D."/>
            <person name="Gibbs R."/>
        </authorList>
    </citation>
    <scope>NUCLEOTIDE SEQUENCE [LARGE SCALE GENOMIC DNA]</scope>
    <source>
        <strain evidence="23">Jacobina</strain>
    </source>
</reference>
<reference evidence="21" key="2">
    <citation type="journal article" date="2020" name="BMC">
        <title>Leishmania infection induces a limited differential gene expression in the sand fly midgut.</title>
        <authorList>
            <person name="Coutinho-Abreu I.V."/>
            <person name="Serafim T.D."/>
            <person name="Meneses C."/>
            <person name="Kamhawi S."/>
            <person name="Oliveira F."/>
            <person name="Valenzuela J.G."/>
        </authorList>
    </citation>
    <scope>NUCLEOTIDE SEQUENCE</scope>
    <source>
        <strain evidence="21">Jacobina</strain>
        <tissue evidence="21">Midgut</tissue>
    </source>
</reference>
<evidence type="ECO:0000256" key="6">
    <source>
        <dbReference type="ARBA" id="ARBA00022741"/>
    </source>
</evidence>
<protein>
    <recommendedName>
        <fullName evidence="1">non-specific serine/threonine protein kinase</fullName>
        <ecNumber evidence="1">2.7.11.1</ecNumber>
    </recommendedName>
</protein>
<evidence type="ECO:0000256" key="9">
    <source>
        <dbReference type="ARBA" id="ARBA00022833"/>
    </source>
</evidence>
<dbReference type="EMBL" id="AJWK01006467">
    <property type="status" value="NOT_ANNOTATED_CDS"/>
    <property type="molecule type" value="Genomic_DNA"/>
</dbReference>
<sequence length="1759" mass="201959">MSVSREAISVRNTRLTKGILSRNDAGLNREKLLDAFLVLFDECNREKIKRNDRNVQDFVAKYRPVVEETKMLRVNAGDFTVKNLIGKGYFGDVHLVQEKATGDVYAMKKVKKSSYTTSQVREERDIMAQRASEWITSLQYAFQDALYLYLVMEYLPGGDLLSLMIRNGAFDEDLARFYLAELTLALNALHTMGYVHRDVKPENILVDRCGHLKLADFGNAALINKDGNVISLSPVGTPDYIAPELLKTLTGPSKVTNTIHSATCDFWSMGIIGYELVTEVTPFHHDNVTETYAKILAHCEKSPSAPRLKYPEHLVTSEPFRHLIENLLTGPETRLTHAKILKHPFFRGIKWAELRHQPPPIIPMLKSDDDVSNFEDVDRKSRRNTFVSKSGSSVARIGEFSGENLPFIGYTYIHEEATEDPQRPEKHHEVKVKEMKRLGKAQCEEICSLQNKLLGAEKKIRESMSAEKNLRECKGEIFTLKEQLQSKMKELATAQMQVKRLKSDLKVEEEERIRNDEKIKETLQSIQKKWEKTKQDSDQLYEKQIAEKATQIAHLNEKLQTNAKELEAKRSECQNFLETIETYRDKLKRSKENLATDQAEFDRKKKNIEEVYQTKIQELKQNVRDEKNARQEAERKIRELQQELDATRTHQTSLQEARSVSERATGDLRGRIKDEMEENRKIREEKVKLERTLEELRLKFDDLERENRDLNAEIEKYATESHRSSVHEENFRSCRGSMQDLNQAVEEQLRTDLERANERIEAEQKRANDLEVLVRRLEDAIAKLETPRTTRKELDRARAEGEEVSTNRKVYLDMLRLERERDNLKTELKDERQKVSMLTDEKNKAEIKWKISQEAGAGKDREIRHLQREIDQAKATAGEEAKQRRSTEQELMTQKVEVVEQLAKIQKLEEIIENGRSTLRSLQQKFDSATAENKRLMQEIAREKEDGNRARDVAEDTQTEVSKLRQQYDFLKAACEVTEIQLTELEDLVQSERKMNAEQKERIEELLTKLRAKEEESLELKQKINALETEKRAVESKLQQAQNDLIDAQDQLEKVSTKLSSEQQNLIETTTNFIATEEQLELTKGDLDKLQVISESFQKEVHALKEENTQILTELFEANEKINRLAHDLNVASIEMSEQKRTIDDLNGLLDEKENYYVQRDVRSAATLAQHKKLIDYLQAKVEELSHKKKGTLLDKLFGGSDSGRKENITPNVPYLESTGKLKKTEEQLKKQRDRNNQLTEKLLKAKTEIRTMKQPPPPAWEDVKQASDVETEQEQRRDFQKREEERLSRHSSAKRSYRMHHLEMTMEGTDEPNVFCLVCQDPVFTSNTFWRCRVCNCTVHRKCRGKVTSSCDGEPTLPPLEAIDEVDTAAQQARIEKCESLTGDSYRGELLFKPHELTPSVVVHCVYEVDEETLLLGCETGLYSLHLRDGHQLVPIEGIDCVNYIAITPTLAKVVLIGNGGEHLFQCDLRHLLTRGRRLSGPAGQQLEVSTLDLPFANRQSNERWHFARIRGDNECLDEAVVIAATTCRIVIMRFDTDIGKFRPTRALDTATPVTAVLFTRHTAIVSSDKFFEIDLESLAAEEFVDLSDASLSATRSWQPLAAFQITDEEYLLCFSEFGVFTDEYGCRSRSGNISWTYTPTGFSFRRGILFITHFNMVQIMRLRRTARMTDDTAEGDIESKLFLTLPHPRILNDAGKEGIYVLVTENETNEQKIVLVDGAKALQDNFSGSSDTLATVSSTSSGSSTSSSLKRVKSIAV</sequence>
<dbReference type="Gene3D" id="3.30.200.20">
    <property type="entry name" value="Phosphorylase Kinase, domain 1"/>
    <property type="match status" value="1"/>
</dbReference>
<organism evidence="22 23">
    <name type="scientific">Lutzomyia longipalpis</name>
    <name type="common">Sand fly</name>
    <dbReference type="NCBI Taxonomy" id="7200"/>
    <lineage>
        <taxon>Eukaryota</taxon>
        <taxon>Metazoa</taxon>
        <taxon>Ecdysozoa</taxon>
        <taxon>Arthropoda</taxon>
        <taxon>Hexapoda</taxon>
        <taxon>Insecta</taxon>
        <taxon>Pterygota</taxon>
        <taxon>Neoptera</taxon>
        <taxon>Endopterygota</taxon>
        <taxon>Diptera</taxon>
        <taxon>Nematocera</taxon>
        <taxon>Psychodoidea</taxon>
        <taxon>Psychodidae</taxon>
        <taxon>Lutzomyia</taxon>
        <taxon>Lutzomyia</taxon>
    </lineage>
</organism>
<dbReference type="InterPro" id="IPR000719">
    <property type="entry name" value="Prot_kinase_dom"/>
</dbReference>
<dbReference type="SMART" id="SM00133">
    <property type="entry name" value="S_TK_X"/>
    <property type="match status" value="1"/>
</dbReference>
<evidence type="ECO:0000256" key="7">
    <source>
        <dbReference type="ARBA" id="ARBA00022771"/>
    </source>
</evidence>
<feature type="coiled-coil region" evidence="15">
    <location>
        <begin position="807"/>
        <end position="1107"/>
    </location>
</feature>
<feature type="binding site" evidence="14">
    <location>
        <position position="108"/>
    </location>
    <ligand>
        <name>ATP</name>
        <dbReference type="ChEBI" id="CHEBI:30616"/>
    </ligand>
</feature>
<dbReference type="VEuPathDB" id="VectorBase:LLOJ001934"/>
<keyword evidence="3" id="KW-0597">Phosphoprotein</keyword>
<evidence type="ECO:0000256" key="14">
    <source>
        <dbReference type="PROSITE-ProRule" id="PRU10141"/>
    </source>
</evidence>
<keyword evidence="7" id="KW-0863">Zinc-finger</keyword>
<dbReference type="InterPro" id="IPR046349">
    <property type="entry name" value="C1-like_sf"/>
</dbReference>
<dbReference type="PROSITE" id="PS00107">
    <property type="entry name" value="PROTEIN_KINASE_ATP"/>
    <property type="match status" value="1"/>
</dbReference>
<comment type="catalytic activity">
    <reaction evidence="12">
        <text>L-threonyl-[protein] + ATP = O-phospho-L-threonyl-[protein] + ADP + H(+)</text>
        <dbReference type="Rhea" id="RHEA:46608"/>
        <dbReference type="Rhea" id="RHEA-COMP:11060"/>
        <dbReference type="Rhea" id="RHEA-COMP:11605"/>
        <dbReference type="ChEBI" id="CHEBI:15378"/>
        <dbReference type="ChEBI" id="CHEBI:30013"/>
        <dbReference type="ChEBI" id="CHEBI:30616"/>
        <dbReference type="ChEBI" id="CHEBI:61977"/>
        <dbReference type="ChEBI" id="CHEBI:456216"/>
        <dbReference type="EC" id="2.7.11.1"/>
    </reaction>
</comment>
<evidence type="ECO:0000256" key="4">
    <source>
        <dbReference type="ARBA" id="ARBA00022679"/>
    </source>
</evidence>
<dbReference type="Pfam" id="PF00780">
    <property type="entry name" value="CNH"/>
    <property type="match status" value="1"/>
</dbReference>
<dbReference type="EMBL" id="GITU01007808">
    <property type="protein sequence ID" value="MBC1176511.1"/>
    <property type="molecule type" value="Transcribed_RNA"/>
</dbReference>
<dbReference type="EC" id="2.7.11.1" evidence="1"/>
<evidence type="ECO:0000256" key="1">
    <source>
        <dbReference type="ARBA" id="ARBA00012513"/>
    </source>
</evidence>
<keyword evidence="11 15" id="KW-0175">Coiled coil</keyword>
<dbReference type="Proteomes" id="UP000092461">
    <property type="component" value="Unassembled WGS sequence"/>
</dbReference>
<evidence type="ECO:0000256" key="2">
    <source>
        <dbReference type="ARBA" id="ARBA00022527"/>
    </source>
</evidence>
<dbReference type="Gene3D" id="1.10.510.10">
    <property type="entry name" value="Transferase(Phosphotransferase) domain 1"/>
    <property type="match status" value="1"/>
</dbReference>
<evidence type="ECO:0000259" key="20">
    <source>
        <dbReference type="PROSITE" id="PS51285"/>
    </source>
</evidence>
<dbReference type="GO" id="GO:0005856">
    <property type="term" value="C:cytoskeleton"/>
    <property type="evidence" value="ECO:0007669"/>
    <property type="project" value="TreeGrafter"/>
</dbReference>
<dbReference type="Gene3D" id="3.30.60.20">
    <property type="match status" value="1"/>
</dbReference>
<feature type="domain" description="Phorbol-ester/DAG-type" evidence="18">
    <location>
        <begin position="1300"/>
        <end position="1352"/>
    </location>
</feature>
<reference evidence="22" key="3">
    <citation type="submission" date="2020-05" db="UniProtKB">
        <authorList>
            <consortium name="EnsemblMetazoa"/>
        </authorList>
    </citation>
    <scope>IDENTIFICATION</scope>
    <source>
        <strain evidence="22">Jacobina</strain>
    </source>
</reference>
<evidence type="ECO:0000256" key="3">
    <source>
        <dbReference type="ARBA" id="ARBA00022553"/>
    </source>
</evidence>
<evidence type="ECO:0000259" key="18">
    <source>
        <dbReference type="PROSITE" id="PS50081"/>
    </source>
</evidence>
<evidence type="ECO:0000259" key="17">
    <source>
        <dbReference type="PROSITE" id="PS50011"/>
    </source>
</evidence>
<dbReference type="GO" id="GO:0005737">
    <property type="term" value="C:cytoplasm"/>
    <property type="evidence" value="ECO:0007669"/>
    <property type="project" value="TreeGrafter"/>
</dbReference>
<accession>A0A1B0EWQ0</accession>
<dbReference type="FunFam" id="1.10.510.10:FF:000751">
    <property type="entry name" value="Non-specific serine/threonine protein kinase"/>
    <property type="match status" value="1"/>
</dbReference>
<keyword evidence="8" id="KW-0418">Kinase</keyword>
<dbReference type="PROSITE" id="PS00108">
    <property type="entry name" value="PROTEIN_KINASE_ST"/>
    <property type="match status" value="1"/>
</dbReference>
<keyword evidence="23" id="KW-1185">Reference proteome</keyword>
<dbReference type="EnsemblMetazoa" id="LLOJ001934-RA">
    <property type="protein sequence ID" value="LLOJ001934-PA"/>
    <property type="gene ID" value="LLOJ001934"/>
</dbReference>
<dbReference type="PROSITE" id="PS50219">
    <property type="entry name" value="CNH"/>
    <property type="match status" value="1"/>
</dbReference>
<dbReference type="GO" id="GO:0031032">
    <property type="term" value="P:actomyosin structure organization"/>
    <property type="evidence" value="ECO:0007669"/>
    <property type="project" value="TreeGrafter"/>
</dbReference>
<evidence type="ECO:0000313" key="21">
    <source>
        <dbReference type="EMBL" id="MBC1176511.1"/>
    </source>
</evidence>
<evidence type="ECO:0000256" key="12">
    <source>
        <dbReference type="ARBA" id="ARBA00047899"/>
    </source>
</evidence>
<evidence type="ECO:0000256" key="5">
    <source>
        <dbReference type="ARBA" id="ARBA00022723"/>
    </source>
</evidence>
<dbReference type="InterPro" id="IPR001180">
    <property type="entry name" value="CNH_dom"/>
</dbReference>
<evidence type="ECO:0000256" key="8">
    <source>
        <dbReference type="ARBA" id="ARBA00022777"/>
    </source>
</evidence>
<dbReference type="SMART" id="SM00220">
    <property type="entry name" value="S_TKc"/>
    <property type="match status" value="1"/>
</dbReference>
<dbReference type="GO" id="GO:0008270">
    <property type="term" value="F:zinc ion binding"/>
    <property type="evidence" value="ECO:0007669"/>
    <property type="project" value="UniProtKB-KW"/>
</dbReference>
<dbReference type="InterPro" id="IPR008271">
    <property type="entry name" value="Ser/Thr_kinase_AS"/>
</dbReference>
<evidence type="ECO:0000313" key="23">
    <source>
        <dbReference type="Proteomes" id="UP000092461"/>
    </source>
</evidence>
<dbReference type="SUPFAM" id="SSF56112">
    <property type="entry name" value="Protein kinase-like (PK-like)"/>
    <property type="match status" value="1"/>
</dbReference>
<feature type="compositionally biased region" description="Basic and acidic residues" evidence="16">
    <location>
        <begin position="1262"/>
        <end position="1289"/>
    </location>
</feature>
<name>A0A1B0EWQ0_LUTLO</name>
<dbReference type="CDD" id="cd00029">
    <property type="entry name" value="C1"/>
    <property type="match status" value="1"/>
</dbReference>
<evidence type="ECO:0000256" key="11">
    <source>
        <dbReference type="ARBA" id="ARBA00023054"/>
    </source>
</evidence>
<keyword evidence="10 14" id="KW-0067">ATP-binding</keyword>
<keyword evidence="5" id="KW-0479">Metal-binding</keyword>